<dbReference type="PANTHER" id="PTHR46496">
    <property type="match status" value="1"/>
</dbReference>
<dbReference type="InterPro" id="IPR036188">
    <property type="entry name" value="FAD/NAD-bd_sf"/>
</dbReference>
<feature type="domain" description="FAD-binding" evidence="5">
    <location>
        <begin position="295"/>
        <end position="344"/>
    </location>
</feature>
<dbReference type="Pfam" id="PF13761">
    <property type="entry name" value="DUF4166"/>
    <property type="match status" value="1"/>
</dbReference>
<dbReference type="EMBL" id="GG662532">
    <property type="protein sequence ID" value="EAS02495.1"/>
    <property type="molecule type" value="Genomic_DNA"/>
</dbReference>
<dbReference type="InParanoid" id="Q241S5"/>
<keyword evidence="7" id="KW-0503">Monooxygenase</keyword>
<dbReference type="STRING" id="312017.Q241S5"/>
<name>Q241S5_TETTS</name>
<dbReference type="Pfam" id="PF01494">
    <property type="entry name" value="FAD_binding_3"/>
    <property type="match status" value="2"/>
</dbReference>
<dbReference type="eggNOG" id="KOG2614">
    <property type="taxonomic scope" value="Eukaryota"/>
</dbReference>
<accession>Q241S5</accession>
<dbReference type="PANTHER" id="PTHR46496:SF1">
    <property type="entry name" value="ZEAXANTHIN EPOXIDASE, CHLOROPLASTIC"/>
    <property type="match status" value="1"/>
</dbReference>
<dbReference type="Gene3D" id="3.50.50.60">
    <property type="entry name" value="FAD/NAD(P)-binding domain"/>
    <property type="match status" value="1"/>
</dbReference>
<dbReference type="KEGG" id="tet:TTHERM_00630100"/>
<dbReference type="InterPro" id="IPR025311">
    <property type="entry name" value="DUF4166"/>
</dbReference>
<keyword evidence="2" id="KW-0285">Flavoprotein</keyword>
<dbReference type="AlphaFoldDB" id="Q241S5"/>
<dbReference type="GO" id="GO:0071949">
    <property type="term" value="F:FAD binding"/>
    <property type="evidence" value="ECO:0007669"/>
    <property type="project" value="InterPro"/>
</dbReference>
<evidence type="ECO:0000256" key="1">
    <source>
        <dbReference type="ARBA" id="ARBA00001974"/>
    </source>
</evidence>
<keyword evidence="3" id="KW-0274">FAD</keyword>
<dbReference type="Proteomes" id="UP000009168">
    <property type="component" value="Unassembled WGS sequence"/>
</dbReference>
<dbReference type="SUPFAM" id="SSF51905">
    <property type="entry name" value="FAD/NAD(P)-binding domain"/>
    <property type="match status" value="1"/>
</dbReference>
<dbReference type="OMA" id="NLAQGAC"/>
<proteinExistence type="predicted"/>
<comment type="cofactor">
    <cofactor evidence="1">
        <name>FAD</name>
        <dbReference type="ChEBI" id="CHEBI:57692"/>
    </cofactor>
</comment>
<keyword evidence="4" id="KW-0560">Oxidoreductase</keyword>
<dbReference type="PROSITE" id="PS51257">
    <property type="entry name" value="PROKAR_LIPOPROTEIN"/>
    <property type="match status" value="1"/>
</dbReference>
<protein>
    <submittedName>
        <fullName evidence="7">Monooxygenase FAD-binding protein</fullName>
    </submittedName>
</protein>
<reference evidence="8" key="1">
    <citation type="journal article" date="2006" name="PLoS Biol.">
        <title>Macronuclear genome sequence of the ciliate Tetrahymena thermophila, a model eukaryote.</title>
        <authorList>
            <person name="Eisen J.A."/>
            <person name="Coyne R.S."/>
            <person name="Wu M."/>
            <person name="Wu D."/>
            <person name="Thiagarajan M."/>
            <person name="Wortman J.R."/>
            <person name="Badger J.H."/>
            <person name="Ren Q."/>
            <person name="Amedeo P."/>
            <person name="Jones K.M."/>
            <person name="Tallon L.J."/>
            <person name="Delcher A.L."/>
            <person name="Salzberg S.L."/>
            <person name="Silva J.C."/>
            <person name="Haas B.J."/>
            <person name="Majoros W.H."/>
            <person name="Farzad M."/>
            <person name="Carlton J.M."/>
            <person name="Smith R.K. Jr."/>
            <person name="Garg J."/>
            <person name="Pearlman R.E."/>
            <person name="Karrer K.M."/>
            <person name="Sun L."/>
            <person name="Manning G."/>
            <person name="Elde N.C."/>
            <person name="Turkewitz A.P."/>
            <person name="Asai D.J."/>
            <person name="Wilkes D.E."/>
            <person name="Wang Y."/>
            <person name="Cai H."/>
            <person name="Collins K."/>
            <person name="Stewart B.A."/>
            <person name="Lee S.R."/>
            <person name="Wilamowska K."/>
            <person name="Weinberg Z."/>
            <person name="Ruzzo W.L."/>
            <person name="Wloga D."/>
            <person name="Gaertig J."/>
            <person name="Frankel J."/>
            <person name="Tsao C.-C."/>
            <person name="Gorovsky M.A."/>
            <person name="Keeling P.J."/>
            <person name="Waller R.F."/>
            <person name="Patron N.J."/>
            <person name="Cherry J.M."/>
            <person name="Stover N.A."/>
            <person name="Krieger C.J."/>
            <person name="del Toro C."/>
            <person name="Ryder H.F."/>
            <person name="Williamson S.C."/>
            <person name="Barbeau R.A."/>
            <person name="Hamilton E.P."/>
            <person name="Orias E."/>
        </authorList>
    </citation>
    <scope>NUCLEOTIDE SEQUENCE [LARGE SCALE GENOMIC DNA]</scope>
    <source>
        <strain evidence="8">SB210</strain>
    </source>
</reference>
<evidence type="ECO:0000256" key="2">
    <source>
        <dbReference type="ARBA" id="ARBA00022630"/>
    </source>
</evidence>
<dbReference type="OrthoDB" id="655030at2759"/>
<keyword evidence="8" id="KW-1185">Reference proteome</keyword>
<dbReference type="GO" id="GO:0004497">
    <property type="term" value="F:monooxygenase activity"/>
    <property type="evidence" value="ECO:0007669"/>
    <property type="project" value="UniProtKB-KW"/>
</dbReference>
<dbReference type="GeneID" id="7830790"/>
<dbReference type="InterPro" id="IPR002938">
    <property type="entry name" value="FAD-bd"/>
</dbReference>
<sequence length="643" mass="73418">MSQITKQVAQYFPIIVCGGGIGGLTFGLSCTKYGFKPLIIDQAKEFDSKVGQGIGLWGPAQMALKQLGLEKKLDEDGRVMFCAGYRSKQLDDWLVRPSNRIDRLTSCLCLRRGTLQKTLRESFPSDQLLLGKRVEQIEQLDNLVRITLNDGTILETSLLVGADGLHSKVRQSIFPEIQPRYAGYSYYQGVSNNSELSNSAAFEAWGAYRRFGIVGLKDPQCYWFAVGEHNISFFSQSDGLIEDEPKSSKTEVISEQEKEELLYYFKDFGKLANQVINSTKSEEIVKTPIYELPKMKEWSQGRIVLLGDACHAMAPNLAQGACLAIEDALQLSSSIYQALLKESRNRNLQYSFEQCMKETDFVKNNIISNYVQKRRLRAHIVQTLVPMVHQIGRLDGRAEQFRNAFFKAWSGKFKTFIFDKTHQFCLGWSYTAPNLGQGLYTRIIGPNFYNYPKGLVDFHINKPKQLDSKQISVDFNKQSCVAEGNCTIYSDNNYFVNAVEKLLQLPQNMNNGKVILGVTCNEDGSELWYRQFINSCGQVNTFDSLQYVKEEKLYEEIFNFVIVMRLEEKGDNRTFYHQSEGIYFKIPFTNLKIKIPQFLAPKIKAETIGTENGWKYNVELSYLNGKYNVLTYKGEITKVQNNY</sequence>
<dbReference type="HOGENOM" id="CLU_426133_0_0_1"/>
<gene>
    <name evidence="7" type="ORF">TTHERM_00630100</name>
</gene>
<evidence type="ECO:0000256" key="3">
    <source>
        <dbReference type="ARBA" id="ARBA00022827"/>
    </source>
</evidence>
<evidence type="ECO:0000313" key="7">
    <source>
        <dbReference type="EMBL" id="EAS02495.1"/>
    </source>
</evidence>
<evidence type="ECO:0000313" key="8">
    <source>
        <dbReference type="Proteomes" id="UP000009168"/>
    </source>
</evidence>
<feature type="domain" description="DUF4166" evidence="6">
    <location>
        <begin position="477"/>
        <end position="635"/>
    </location>
</feature>
<evidence type="ECO:0000256" key="4">
    <source>
        <dbReference type="ARBA" id="ARBA00023002"/>
    </source>
</evidence>
<evidence type="ECO:0000259" key="6">
    <source>
        <dbReference type="Pfam" id="PF13761"/>
    </source>
</evidence>
<feature type="domain" description="FAD-binding" evidence="5">
    <location>
        <begin position="13"/>
        <end position="173"/>
    </location>
</feature>
<organism evidence="7 8">
    <name type="scientific">Tetrahymena thermophila (strain SB210)</name>
    <dbReference type="NCBI Taxonomy" id="312017"/>
    <lineage>
        <taxon>Eukaryota</taxon>
        <taxon>Sar</taxon>
        <taxon>Alveolata</taxon>
        <taxon>Ciliophora</taxon>
        <taxon>Intramacronucleata</taxon>
        <taxon>Oligohymenophorea</taxon>
        <taxon>Hymenostomatida</taxon>
        <taxon>Tetrahymenina</taxon>
        <taxon>Tetrahymenidae</taxon>
        <taxon>Tetrahymena</taxon>
    </lineage>
</organism>
<evidence type="ECO:0000259" key="5">
    <source>
        <dbReference type="Pfam" id="PF01494"/>
    </source>
</evidence>
<dbReference type="RefSeq" id="XP_001022740.1">
    <property type="nucleotide sequence ID" value="XM_001022740.1"/>
</dbReference>
<dbReference type="PRINTS" id="PR00420">
    <property type="entry name" value="RNGMNOXGNASE"/>
</dbReference>